<dbReference type="EMBL" id="KQ102391">
    <property type="protein sequence ID" value="KMS93472.1"/>
    <property type="molecule type" value="Genomic_DNA"/>
</dbReference>
<evidence type="ECO:0000313" key="2">
    <source>
        <dbReference type="Proteomes" id="UP000035740"/>
    </source>
</evidence>
<protein>
    <submittedName>
        <fullName evidence="1">Uncharacterized protein</fullName>
    </submittedName>
</protein>
<accession>A0A0J8B0P2</accession>
<proteinExistence type="predicted"/>
<sequence>MILRDRLEFENNLAREKESGERSFGLLQQLRIVQNPAQLKTVAGRFTMHHWLGWRARMPSHVQRRSRLPSAGRADLVHPLRFSQLQLIEPKRS</sequence>
<dbReference type="AlphaFoldDB" id="A0A0J8B0P2"/>
<keyword evidence="2" id="KW-1185">Reference proteome</keyword>
<name>A0A0J8B0P2_BETVV</name>
<evidence type="ECO:0000313" key="1">
    <source>
        <dbReference type="EMBL" id="KMS93472.1"/>
    </source>
</evidence>
<dbReference type="Proteomes" id="UP000035740">
    <property type="component" value="Unassembled WGS sequence"/>
</dbReference>
<dbReference type="Gramene" id="KMS93472">
    <property type="protein sequence ID" value="KMS93472"/>
    <property type="gene ID" value="BVRB_031130"/>
</dbReference>
<dbReference type="OrthoDB" id="10638291at2759"/>
<organism evidence="1 2">
    <name type="scientific">Beta vulgaris subsp. vulgaris</name>
    <name type="common">Beet</name>
    <dbReference type="NCBI Taxonomy" id="3555"/>
    <lineage>
        <taxon>Eukaryota</taxon>
        <taxon>Viridiplantae</taxon>
        <taxon>Streptophyta</taxon>
        <taxon>Embryophyta</taxon>
        <taxon>Tracheophyta</taxon>
        <taxon>Spermatophyta</taxon>
        <taxon>Magnoliopsida</taxon>
        <taxon>eudicotyledons</taxon>
        <taxon>Gunneridae</taxon>
        <taxon>Pentapetalae</taxon>
        <taxon>Caryophyllales</taxon>
        <taxon>Chenopodiaceae</taxon>
        <taxon>Betoideae</taxon>
        <taxon>Beta</taxon>
    </lineage>
</organism>
<gene>
    <name evidence="1" type="ORF">BVRB_031130</name>
</gene>
<reference evidence="1 2" key="1">
    <citation type="journal article" date="2014" name="Nature">
        <title>The genome of the recently domesticated crop plant sugar beet (Beta vulgaris).</title>
        <authorList>
            <person name="Dohm J.C."/>
            <person name="Minoche A.E."/>
            <person name="Holtgrawe D."/>
            <person name="Capella-Gutierrez S."/>
            <person name="Zakrzewski F."/>
            <person name="Tafer H."/>
            <person name="Rupp O."/>
            <person name="Sorensen T.R."/>
            <person name="Stracke R."/>
            <person name="Reinhardt R."/>
            <person name="Goesmann A."/>
            <person name="Kraft T."/>
            <person name="Schulz B."/>
            <person name="Stadler P.F."/>
            <person name="Schmidt T."/>
            <person name="Gabaldon T."/>
            <person name="Lehrach H."/>
            <person name="Weisshaar B."/>
            <person name="Himmelbauer H."/>
        </authorList>
    </citation>
    <scope>NUCLEOTIDE SEQUENCE [LARGE SCALE GENOMIC DNA]</scope>
    <source>
        <tissue evidence="1">Taproot</tissue>
    </source>
</reference>